<dbReference type="Proteomes" id="UP000729402">
    <property type="component" value="Unassembled WGS sequence"/>
</dbReference>
<feature type="transmembrane region" description="Helical" evidence="1">
    <location>
        <begin position="36"/>
        <end position="54"/>
    </location>
</feature>
<evidence type="ECO:0000256" key="1">
    <source>
        <dbReference type="SAM" id="Phobius"/>
    </source>
</evidence>
<gene>
    <name evidence="2" type="ORF">GUJ93_ZPchr0001g29783</name>
</gene>
<dbReference type="AlphaFoldDB" id="A0A8J5RXC0"/>
<proteinExistence type="predicted"/>
<keyword evidence="3" id="KW-1185">Reference proteome</keyword>
<accession>A0A8J5RXC0</accession>
<dbReference type="PANTHER" id="PTHR33994">
    <property type="entry name" value="OS04G0515000 PROTEIN"/>
    <property type="match status" value="1"/>
</dbReference>
<comment type="caution">
    <text evidence="2">The sequence shown here is derived from an EMBL/GenBank/DDBJ whole genome shotgun (WGS) entry which is preliminary data.</text>
</comment>
<protein>
    <submittedName>
        <fullName evidence="2">Uncharacterized protein</fullName>
    </submittedName>
</protein>
<dbReference type="PANTHER" id="PTHR33994:SF27">
    <property type="entry name" value="OS01G0771700 PROTEIN"/>
    <property type="match status" value="1"/>
</dbReference>
<evidence type="ECO:0000313" key="2">
    <source>
        <dbReference type="EMBL" id="KAG8055244.1"/>
    </source>
</evidence>
<name>A0A8J5RXC0_ZIZPA</name>
<keyword evidence="1" id="KW-0812">Transmembrane</keyword>
<keyword evidence="1" id="KW-0472">Membrane</keyword>
<sequence>MAHDGDLEAAAAAQYHAVQGDPSEHEASGRRFSRDGLLCALGCLLVVLVVSIFISDMSTLGERLHHHDFDAFSVRLSGHEGIEPASPAAVVSPVFRVTLRTMDGACVDRAVATVLYSGVALGWGRAAPLDCAARRRERDVVELVARGQGVGLSERLRGRMASEWRRSGALELDVDVRIFDEETYPIHVKYRYIPNRVVQCKFDM</sequence>
<evidence type="ECO:0000313" key="3">
    <source>
        <dbReference type="Proteomes" id="UP000729402"/>
    </source>
</evidence>
<dbReference type="OrthoDB" id="685418at2759"/>
<dbReference type="EMBL" id="JAAALK010000288">
    <property type="protein sequence ID" value="KAG8055244.1"/>
    <property type="molecule type" value="Genomic_DNA"/>
</dbReference>
<reference evidence="2" key="1">
    <citation type="journal article" date="2021" name="bioRxiv">
        <title>Whole Genome Assembly and Annotation of Northern Wild Rice, Zizania palustris L., Supports a Whole Genome Duplication in the Zizania Genus.</title>
        <authorList>
            <person name="Haas M."/>
            <person name="Kono T."/>
            <person name="Macchietto M."/>
            <person name="Millas R."/>
            <person name="McGilp L."/>
            <person name="Shao M."/>
            <person name="Duquette J."/>
            <person name="Hirsch C.N."/>
            <person name="Kimball J."/>
        </authorList>
    </citation>
    <scope>NUCLEOTIDE SEQUENCE</scope>
    <source>
        <tissue evidence="2">Fresh leaf tissue</tissue>
    </source>
</reference>
<keyword evidence="1" id="KW-1133">Transmembrane helix</keyword>
<reference evidence="2" key="2">
    <citation type="submission" date="2021-02" db="EMBL/GenBank/DDBJ databases">
        <authorList>
            <person name="Kimball J.A."/>
            <person name="Haas M.W."/>
            <person name="Macchietto M."/>
            <person name="Kono T."/>
            <person name="Duquette J."/>
            <person name="Shao M."/>
        </authorList>
    </citation>
    <scope>NUCLEOTIDE SEQUENCE</scope>
    <source>
        <tissue evidence="2">Fresh leaf tissue</tissue>
    </source>
</reference>
<organism evidence="2 3">
    <name type="scientific">Zizania palustris</name>
    <name type="common">Northern wild rice</name>
    <dbReference type="NCBI Taxonomy" id="103762"/>
    <lineage>
        <taxon>Eukaryota</taxon>
        <taxon>Viridiplantae</taxon>
        <taxon>Streptophyta</taxon>
        <taxon>Embryophyta</taxon>
        <taxon>Tracheophyta</taxon>
        <taxon>Spermatophyta</taxon>
        <taxon>Magnoliopsida</taxon>
        <taxon>Liliopsida</taxon>
        <taxon>Poales</taxon>
        <taxon>Poaceae</taxon>
        <taxon>BOP clade</taxon>
        <taxon>Oryzoideae</taxon>
        <taxon>Oryzeae</taxon>
        <taxon>Zizaniinae</taxon>
        <taxon>Zizania</taxon>
    </lineage>
</organism>